<keyword evidence="2" id="KW-0645">Protease</keyword>
<dbReference type="AlphaFoldDB" id="A0A2G4R2R8"/>
<reference evidence="3" key="1">
    <citation type="submission" date="2015-06" db="EMBL/GenBank/DDBJ databases">
        <authorList>
            <person name="Parisi A."/>
            <person name="Chiara M."/>
            <person name="Florio D."/>
            <person name="Miccolupo A."/>
            <person name="Manzari C."/>
            <person name="Mion D."/>
            <person name="Caruso M."/>
            <person name="D'erchia A.M."/>
            <person name="Zanoni R."/>
        </authorList>
    </citation>
    <scope>NUCLEOTIDE SEQUENCE [LARGE SCALE GENOMIC DNA]</scope>
    <source>
        <strain evidence="3">73/13</strain>
    </source>
</reference>
<protein>
    <submittedName>
        <fullName evidence="2">Aminopeptidase</fullName>
    </submittedName>
</protein>
<keyword evidence="2" id="KW-0031">Aminopeptidase</keyword>
<evidence type="ECO:0000313" key="3">
    <source>
        <dbReference type="Proteomes" id="UP000237472"/>
    </source>
</evidence>
<organism evidence="2 3">
    <name type="scientific">Campylobacter vulpis</name>
    <dbReference type="NCBI Taxonomy" id="1655500"/>
    <lineage>
        <taxon>Bacteria</taxon>
        <taxon>Pseudomonadati</taxon>
        <taxon>Campylobacterota</taxon>
        <taxon>Epsilonproteobacteria</taxon>
        <taxon>Campylobacterales</taxon>
        <taxon>Campylobacteraceae</taxon>
        <taxon>Campylobacter</taxon>
    </lineage>
</organism>
<dbReference type="InterPro" id="IPR032589">
    <property type="entry name" value="DUF4910"/>
</dbReference>
<dbReference type="GO" id="GO:0004177">
    <property type="term" value="F:aminopeptidase activity"/>
    <property type="evidence" value="ECO:0007669"/>
    <property type="project" value="UniProtKB-KW"/>
</dbReference>
<dbReference type="Pfam" id="PF16254">
    <property type="entry name" value="DUF4910"/>
    <property type="match status" value="1"/>
</dbReference>
<name>A0A2G4R2R8_9BACT</name>
<proteinExistence type="predicted"/>
<sequence length="55" mass="5964">MDSLDFRSASFSKTSNALYALATRLFPICRSITGEGFRASLEILKAEYETRGGGG</sequence>
<keyword evidence="2" id="KW-0378">Hydrolase</keyword>
<dbReference type="Proteomes" id="UP000237472">
    <property type="component" value="Unassembled WGS sequence"/>
</dbReference>
<comment type="caution">
    <text evidence="2">The sequence shown here is derived from an EMBL/GenBank/DDBJ whole genome shotgun (WGS) entry which is preliminary data.</text>
</comment>
<dbReference type="Gene3D" id="3.40.630.10">
    <property type="entry name" value="Zn peptidases"/>
    <property type="match status" value="1"/>
</dbReference>
<evidence type="ECO:0000259" key="1">
    <source>
        <dbReference type="Pfam" id="PF16254"/>
    </source>
</evidence>
<feature type="domain" description="DUF4910" evidence="1">
    <location>
        <begin position="19"/>
        <end position="46"/>
    </location>
</feature>
<gene>
    <name evidence="2" type="ORF">AA994_03975</name>
</gene>
<evidence type="ECO:0000313" key="2">
    <source>
        <dbReference type="EMBL" id="PHY90869.1"/>
    </source>
</evidence>
<feature type="non-terminal residue" evidence="2">
    <location>
        <position position="55"/>
    </location>
</feature>
<dbReference type="EMBL" id="LDWY01000048">
    <property type="protein sequence ID" value="PHY90869.1"/>
    <property type="molecule type" value="Genomic_DNA"/>
</dbReference>
<accession>A0A2G4R2R8</accession>